<dbReference type="EC" id="4.1.1.65" evidence="5"/>
<gene>
    <name evidence="5" type="ORF">HNP77_001174</name>
</gene>
<dbReference type="Proteomes" id="UP000578697">
    <property type="component" value="Unassembled WGS sequence"/>
</dbReference>
<evidence type="ECO:0000256" key="1">
    <source>
        <dbReference type="ARBA" id="ARBA00022793"/>
    </source>
</evidence>
<dbReference type="PANTHER" id="PTHR10067:SF17">
    <property type="entry name" value="PHOSPHATIDYLSERINE DECARBOXYLASE PROENZYME 2"/>
    <property type="match status" value="1"/>
</dbReference>
<dbReference type="EMBL" id="JACHFR010000002">
    <property type="protein sequence ID" value="MBB5218805.1"/>
    <property type="molecule type" value="Genomic_DNA"/>
</dbReference>
<evidence type="ECO:0000256" key="2">
    <source>
        <dbReference type="ARBA" id="ARBA00023145"/>
    </source>
</evidence>
<organism evidence="5 6">
    <name type="scientific">Treponema rectale</name>
    <dbReference type="NCBI Taxonomy" id="744512"/>
    <lineage>
        <taxon>Bacteria</taxon>
        <taxon>Pseudomonadati</taxon>
        <taxon>Spirochaetota</taxon>
        <taxon>Spirochaetia</taxon>
        <taxon>Spirochaetales</taxon>
        <taxon>Treponemataceae</taxon>
        <taxon>Treponema</taxon>
    </lineage>
</organism>
<sequence>MAANDKSVEFLYGTKFGRMLLEFALAIRIPKLLGAFLRSPLSRFYIKKFIAKNGINMDAWPDVKFKTFNDFFTRKKEITFDSEPSHFISPSDSLLSVYDIKPDSTFFIKGADYSISDFLQNSELEKKFDGGLCLVFRLCATDYHRYCYIDDGHIDDNHFIPGKLYSVQPLPLEKFRVFTKNRRSWAVLHTRNFGDIAQIEVGAFSVGGIINHDSNADFKKGSEKGYFDLHGSTIVLLIQKDKVELLEEVKAATAGDKEYRVKCGQFIGTAK</sequence>
<comment type="caution">
    <text evidence="5">The sequence shown here is derived from an EMBL/GenBank/DDBJ whole genome shotgun (WGS) entry which is preliminary data.</text>
</comment>
<keyword evidence="4" id="KW-0670">Pyruvate</keyword>
<keyword evidence="2" id="KW-0865">Zymogen</keyword>
<evidence type="ECO:0000313" key="5">
    <source>
        <dbReference type="EMBL" id="MBB5218805.1"/>
    </source>
</evidence>
<name>A0A840SDG9_9SPIR</name>
<dbReference type="AlphaFoldDB" id="A0A840SDG9"/>
<proteinExistence type="predicted"/>
<dbReference type="PANTHER" id="PTHR10067">
    <property type="entry name" value="PHOSPHATIDYLSERINE DECARBOXYLASE"/>
    <property type="match status" value="1"/>
</dbReference>
<evidence type="ECO:0000256" key="4">
    <source>
        <dbReference type="ARBA" id="ARBA00023317"/>
    </source>
</evidence>
<dbReference type="GO" id="GO:0008654">
    <property type="term" value="P:phospholipid biosynthetic process"/>
    <property type="evidence" value="ECO:0007669"/>
    <property type="project" value="InterPro"/>
</dbReference>
<dbReference type="InterPro" id="IPR003817">
    <property type="entry name" value="PS_Dcarbxylase"/>
</dbReference>
<dbReference type="GO" id="GO:0004609">
    <property type="term" value="F:phosphatidylserine decarboxylase activity"/>
    <property type="evidence" value="ECO:0007669"/>
    <property type="project" value="UniProtKB-EC"/>
</dbReference>
<evidence type="ECO:0000256" key="3">
    <source>
        <dbReference type="ARBA" id="ARBA00023239"/>
    </source>
</evidence>
<dbReference type="Pfam" id="PF02666">
    <property type="entry name" value="PS_Dcarbxylase"/>
    <property type="match status" value="1"/>
</dbReference>
<dbReference type="RefSeq" id="WP_184652246.1">
    <property type="nucleotide sequence ID" value="NZ_JACHFR010000002.1"/>
</dbReference>
<keyword evidence="1" id="KW-0210">Decarboxylase</keyword>
<keyword evidence="6" id="KW-1185">Reference proteome</keyword>
<accession>A0A840SDG9</accession>
<keyword evidence="3 5" id="KW-0456">Lyase</keyword>
<evidence type="ECO:0000313" key="6">
    <source>
        <dbReference type="Proteomes" id="UP000578697"/>
    </source>
</evidence>
<protein>
    <submittedName>
        <fullName evidence="5">Phosphatidylserine decarboxylase</fullName>
        <ecNumber evidence="5">4.1.1.65</ecNumber>
    </submittedName>
</protein>
<reference evidence="5 6" key="1">
    <citation type="submission" date="2020-08" db="EMBL/GenBank/DDBJ databases">
        <title>Genomic Encyclopedia of Type Strains, Phase IV (KMG-IV): sequencing the most valuable type-strain genomes for metagenomic binning, comparative biology and taxonomic classification.</title>
        <authorList>
            <person name="Goeker M."/>
        </authorList>
    </citation>
    <scope>NUCLEOTIDE SEQUENCE [LARGE SCALE GENOMIC DNA]</scope>
    <source>
        <strain evidence="5 6">DSM 103679</strain>
    </source>
</reference>